<dbReference type="EMBL" id="PITJ01000008">
    <property type="protein sequence ID" value="TBU05489.1"/>
    <property type="molecule type" value="Genomic_DNA"/>
</dbReference>
<reference evidence="1 2" key="1">
    <citation type="submission" date="2017-12" db="EMBL/GenBank/DDBJ databases">
        <authorList>
            <person name="Pombert J.-F."/>
            <person name="Haag K.L."/>
            <person name="Ebert D."/>
        </authorList>
    </citation>
    <scope>NUCLEOTIDE SEQUENCE [LARGE SCALE GENOMIC DNA]</scope>
    <source>
        <strain evidence="1">FI-OER-3-3</strain>
    </source>
</reference>
<evidence type="ECO:0000313" key="1">
    <source>
        <dbReference type="EMBL" id="TBU05489.1"/>
    </source>
</evidence>
<name>A0A4Q9LCA5_9MICR</name>
<comment type="caution">
    <text evidence="1">The sequence shown here is derived from an EMBL/GenBank/DDBJ whole genome shotgun (WGS) entry which is preliminary data.</text>
</comment>
<accession>A0A4Q9LCA5</accession>
<evidence type="ECO:0000313" key="2">
    <source>
        <dbReference type="Proteomes" id="UP000292362"/>
    </source>
</evidence>
<sequence>MDFTVYRNIFQNIYFSELFCTSHEYNIKKLFLVEINIVEKDLRFTANLKKLKSVELRACKIDQTPYSFLKFVFENEYLIELKYYYLNDNLSKETIKFIKENFKPRRIVVKKV</sequence>
<dbReference type="AlphaFoldDB" id="A0A4Q9LCA5"/>
<proteinExistence type="predicted"/>
<gene>
    <name evidence="1" type="ORF">CWI37_0008p0040</name>
</gene>
<organism evidence="1 2">
    <name type="scientific">Hamiltosporidium tvaerminnensis</name>
    <dbReference type="NCBI Taxonomy" id="1176355"/>
    <lineage>
        <taxon>Eukaryota</taxon>
        <taxon>Fungi</taxon>
        <taxon>Fungi incertae sedis</taxon>
        <taxon>Microsporidia</taxon>
        <taxon>Dubosqiidae</taxon>
        <taxon>Hamiltosporidium</taxon>
    </lineage>
</organism>
<dbReference type="VEuPathDB" id="MicrosporidiaDB:CWI37_0008p0040"/>
<protein>
    <submittedName>
        <fullName evidence="1">Uncharacterized protein</fullName>
    </submittedName>
</protein>
<dbReference type="Proteomes" id="UP000292362">
    <property type="component" value="Unassembled WGS sequence"/>
</dbReference>